<organism evidence="2 3">
    <name type="scientific">Echria macrotheca</name>
    <dbReference type="NCBI Taxonomy" id="438768"/>
    <lineage>
        <taxon>Eukaryota</taxon>
        <taxon>Fungi</taxon>
        <taxon>Dikarya</taxon>
        <taxon>Ascomycota</taxon>
        <taxon>Pezizomycotina</taxon>
        <taxon>Sordariomycetes</taxon>
        <taxon>Sordariomycetidae</taxon>
        <taxon>Sordariales</taxon>
        <taxon>Schizotheciaceae</taxon>
        <taxon>Echria</taxon>
    </lineage>
</organism>
<feature type="compositionally biased region" description="Low complexity" evidence="1">
    <location>
        <begin position="96"/>
        <end position="106"/>
    </location>
</feature>
<sequence>MMANPAPQFFFPAQQQQRFAFEMEQSAATQTRYRLRKRKPEGPPENNERLSKRLSLLNLEHSGAKLYVPVESQQPQSSPIAYPSALLPNGNHATAGPNGSPNGTPPTKHHRRHRLGSDGGTDDASLMDLDNSKYKVYIRNLDDELSSSDSESETDRLIFLPDIEKHLRSNRIPPAVLAAKPDAADVLGKQLVLYQVPSSLTVPEEQDSVRKAILEARQRLREKHMLLQQTQNQNQQVPPALPSSSLGATTTIPEQQNSMLSYGPVSQGGGGGYDPDSDPDAMELD</sequence>
<keyword evidence="3" id="KW-1185">Reference proteome</keyword>
<feature type="region of interest" description="Disordered" evidence="1">
    <location>
        <begin position="25"/>
        <end position="56"/>
    </location>
</feature>
<dbReference type="EMBL" id="MU839830">
    <property type="protein sequence ID" value="KAK1757392.1"/>
    <property type="molecule type" value="Genomic_DNA"/>
</dbReference>
<feature type="compositionally biased region" description="Polar residues" evidence="1">
    <location>
        <begin position="242"/>
        <end position="260"/>
    </location>
</feature>
<dbReference type="AlphaFoldDB" id="A0AAJ0F7Z1"/>
<evidence type="ECO:0000256" key="1">
    <source>
        <dbReference type="SAM" id="MobiDB-lite"/>
    </source>
</evidence>
<comment type="caution">
    <text evidence="2">The sequence shown here is derived from an EMBL/GenBank/DDBJ whole genome shotgun (WGS) entry which is preliminary data.</text>
</comment>
<dbReference type="Proteomes" id="UP001239445">
    <property type="component" value="Unassembled WGS sequence"/>
</dbReference>
<name>A0AAJ0F7Z1_9PEZI</name>
<reference evidence="2" key="1">
    <citation type="submission" date="2023-06" db="EMBL/GenBank/DDBJ databases">
        <title>Genome-scale phylogeny and comparative genomics of the fungal order Sordariales.</title>
        <authorList>
            <consortium name="Lawrence Berkeley National Laboratory"/>
            <person name="Hensen N."/>
            <person name="Bonometti L."/>
            <person name="Westerberg I."/>
            <person name="Brannstrom I.O."/>
            <person name="Guillou S."/>
            <person name="Cros-Aarteil S."/>
            <person name="Calhoun S."/>
            <person name="Haridas S."/>
            <person name="Kuo A."/>
            <person name="Mondo S."/>
            <person name="Pangilinan J."/>
            <person name="Riley R."/>
            <person name="Labutti K."/>
            <person name="Andreopoulos B."/>
            <person name="Lipzen A."/>
            <person name="Chen C."/>
            <person name="Yanf M."/>
            <person name="Daum C."/>
            <person name="Ng V."/>
            <person name="Clum A."/>
            <person name="Steindorff A."/>
            <person name="Ohm R."/>
            <person name="Martin F."/>
            <person name="Silar P."/>
            <person name="Natvig D."/>
            <person name="Lalanne C."/>
            <person name="Gautier V."/>
            <person name="Ament-Velasquez S.L."/>
            <person name="Kruys A."/>
            <person name="Hutchinson M.I."/>
            <person name="Powell A.J."/>
            <person name="Barry K."/>
            <person name="Miller A.N."/>
            <person name="Grigoriev I.V."/>
            <person name="Debuchy R."/>
            <person name="Gladieux P."/>
            <person name="Thoren M.H."/>
            <person name="Johannesson H."/>
        </authorList>
    </citation>
    <scope>NUCLEOTIDE SEQUENCE</scope>
    <source>
        <strain evidence="2">PSN4</strain>
    </source>
</reference>
<accession>A0AAJ0F7Z1</accession>
<feature type="region of interest" description="Disordered" evidence="1">
    <location>
        <begin position="71"/>
        <end position="126"/>
    </location>
</feature>
<evidence type="ECO:0000313" key="2">
    <source>
        <dbReference type="EMBL" id="KAK1757392.1"/>
    </source>
</evidence>
<evidence type="ECO:0000313" key="3">
    <source>
        <dbReference type="Proteomes" id="UP001239445"/>
    </source>
</evidence>
<dbReference type="InterPro" id="IPR046591">
    <property type="entry name" value="DUF6649"/>
</dbReference>
<gene>
    <name evidence="2" type="ORF">QBC47DRAFT_155400</name>
</gene>
<feature type="region of interest" description="Disordered" evidence="1">
    <location>
        <begin position="229"/>
        <end position="285"/>
    </location>
</feature>
<proteinExistence type="predicted"/>
<dbReference type="Pfam" id="PF20354">
    <property type="entry name" value="DUF6649"/>
    <property type="match status" value="1"/>
</dbReference>
<protein>
    <submittedName>
        <fullName evidence="2">Uncharacterized protein</fullName>
    </submittedName>
</protein>
<feature type="compositionally biased region" description="Basic and acidic residues" evidence="1">
    <location>
        <begin position="40"/>
        <end position="51"/>
    </location>
</feature>
<feature type="compositionally biased region" description="Acidic residues" evidence="1">
    <location>
        <begin position="275"/>
        <end position="285"/>
    </location>
</feature>